<dbReference type="InterPro" id="IPR059000">
    <property type="entry name" value="ATPase_P-type_domA"/>
</dbReference>
<evidence type="ECO:0000256" key="2">
    <source>
        <dbReference type="ARBA" id="ARBA00022842"/>
    </source>
</evidence>
<dbReference type="Gene3D" id="3.40.1110.10">
    <property type="entry name" value="Calcium-transporting ATPase, cytoplasmic domain N"/>
    <property type="match status" value="1"/>
</dbReference>
<dbReference type="PANTHER" id="PTHR24093">
    <property type="entry name" value="CATION TRANSPORTING ATPASE"/>
    <property type="match status" value="1"/>
</dbReference>
<dbReference type="EMBL" id="JBJKBG010000007">
    <property type="protein sequence ID" value="KAL3730184.1"/>
    <property type="molecule type" value="Genomic_DNA"/>
</dbReference>
<accession>A0ABD3JVF3</accession>
<dbReference type="Gene3D" id="1.20.1110.10">
    <property type="entry name" value="Calcium-transporting ATPase, transmembrane domain"/>
    <property type="match status" value="1"/>
</dbReference>
<sequence length="627" mass="68688">MDRSDLETTCDLISVGNLIVDDERSSMRDVPLGSWQDRTLAILIIAAVASLGIKEGWYDWGGGGGGGGAGGIAFAVILVIVAISDYRQSLHFQDLNEEKTDIRLEVDVKGGRRREVSIYDAIVGDVVLLKIGDQVPADRVLISGHSLAIDKSSMNGECKIVHKDAREPFLMSGCKVADGNGTMIVTSVGINIEWGLPMASISEDTGEETPLQVSFSKLFLFFSLWVYYFIVGLHAAVAVLAILQTQPLCRFFTGYTKNPNGTIQFKAGKTIASVIVDGVIEKITAAVTIVAVAVPKGLHLAAKLILLDEKMMVEKAMVRRLSECPTMGFATTICSHKTGTLTSNQMTVVEAYAGGRKVDPPDSTSKLSTSLISLLIEAIAQNYAPETMGDVELSASPTGKAILRWGIKLEMEIEVVRSSSSIIHVFPFSSEKKQDGQDSEVRMQRKGAAEIVLAFCTMYKDANDQVVAMDKDQKMYFRKTIEDMATDSLCCVAIAYRSYDIKDIPLDKEHNCFKMQMLDPEADAIAPNLIKGKTFRSLSAEEREEVAEKISMALLLFRVMGRSSPNDKLLVVQALGNSGRYWPCNGIQGMEVAKELSDIIMEKWSKPQYLHPENLCGVQIIKLIRTL</sequence>
<protein>
    <recommendedName>
        <fullName evidence="4">P-type ATPase A domain-containing protein</fullName>
    </recommendedName>
</protein>
<comment type="caution">
    <text evidence="5">The sequence shown here is derived from an EMBL/GenBank/DDBJ whole genome shotgun (WGS) entry which is preliminary data.</text>
</comment>
<dbReference type="SUPFAM" id="SSF81665">
    <property type="entry name" value="Calcium ATPase, transmembrane domain M"/>
    <property type="match status" value="1"/>
</dbReference>
<name>A0ABD3JVF3_EUCGL</name>
<evidence type="ECO:0000256" key="3">
    <source>
        <dbReference type="SAM" id="Phobius"/>
    </source>
</evidence>
<dbReference type="InterPro" id="IPR008250">
    <property type="entry name" value="ATPase_P-typ_transduc_dom_A_sf"/>
</dbReference>
<dbReference type="Pfam" id="PF00122">
    <property type="entry name" value="E1-E2_ATPase"/>
    <property type="match status" value="1"/>
</dbReference>
<evidence type="ECO:0000313" key="6">
    <source>
        <dbReference type="Proteomes" id="UP001634007"/>
    </source>
</evidence>
<keyword evidence="3" id="KW-0812">Transmembrane</keyword>
<dbReference type="InterPro" id="IPR023299">
    <property type="entry name" value="ATPase_P-typ_cyto_dom_N"/>
</dbReference>
<evidence type="ECO:0000259" key="4">
    <source>
        <dbReference type="Pfam" id="PF00122"/>
    </source>
</evidence>
<keyword evidence="2" id="KW-0460">Magnesium</keyword>
<proteinExistence type="predicted"/>
<dbReference type="Pfam" id="PF13246">
    <property type="entry name" value="Cation_ATPase"/>
    <property type="match status" value="1"/>
</dbReference>
<keyword evidence="3" id="KW-1133">Transmembrane helix</keyword>
<dbReference type="Gene3D" id="2.70.150.10">
    <property type="entry name" value="Calcium-transporting ATPase, cytoplasmic transduction domain A"/>
    <property type="match status" value="1"/>
</dbReference>
<keyword evidence="3" id="KW-0472">Membrane</keyword>
<feature type="domain" description="P-type ATPase A" evidence="4">
    <location>
        <begin position="109"/>
        <end position="191"/>
    </location>
</feature>
<comment type="subcellular location">
    <subcellularLocation>
        <location evidence="1">Endomembrane system</location>
        <topology evidence="1">Multi-pass membrane protein</topology>
    </subcellularLocation>
</comment>
<organism evidence="5 6">
    <name type="scientific">Eucalyptus globulus</name>
    <name type="common">Tasmanian blue gum</name>
    <dbReference type="NCBI Taxonomy" id="34317"/>
    <lineage>
        <taxon>Eukaryota</taxon>
        <taxon>Viridiplantae</taxon>
        <taxon>Streptophyta</taxon>
        <taxon>Embryophyta</taxon>
        <taxon>Tracheophyta</taxon>
        <taxon>Spermatophyta</taxon>
        <taxon>Magnoliopsida</taxon>
        <taxon>eudicotyledons</taxon>
        <taxon>Gunneridae</taxon>
        <taxon>Pentapetalae</taxon>
        <taxon>rosids</taxon>
        <taxon>malvids</taxon>
        <taxon>Myrtales</taxon>
        <taxon>Myrtaceae</taxon>
        <taxon>Myrtoideae</taxon>
        <taxon>Eucalypteae</taxon>
        <taxon>Eucalyptus</taxon>
    </lineage>
</organism>
<feature type="transmembrane region" description="Helical" evidence="3">
    <location>
        <begin position="218"/>
        <end position="243"/>
    </location>
</feature>
<feature type="transmembrane region" description="Helical" evidence="3">
    <location>
        <begin position="65"/>
        <end position="83"/>
    </location>
</feature>
<keyword evidence="6" id="KW-1185">Reference proteome</keyword>
<dbReference type="Proteomes" id="UP001634007">
    <property type="component" value="Unassembled WGS sequence"/>
</dbReference>
<dbReference type="InterPro" id="IPR023298">
    <property type="entry name" value="ATPase_P-typ_TM_dom_sf"/>
</dbReference>
<dbReference type="SUPFAM" id="SSF81660">
    <property type="entry name" value="Metal cation-transporting ATPase, ATP-binding domain N"/>
    <property type="match status" value="1"/>
</dbReference>
<dbReference type="AlphaFoldDB" id="A0ABD3JVF3"/>
<dbReference type="SUPFAM" id="SSF81653">
    <property type="entry name" value="Calcium ATPase, transduction domain A"/>
    <property type="match status" value="1"/>
</dbReference>
<gene>
    <name evidence="5" type="ORF">ACJRO7_027228</name>
</gene>
<dbReference type="PANTHER" id="PTHR24093:SF369">
    <property type="entry name" value="CALCIUM-TRANSPORTING ATPASE"/>
    <property type="match status" value="1"/>
</dbReference>
<dbReference type="GO" id="GO:0012505">
    <property type="term" value="C:endomembrane system"/>
    <property type="evidence" value="ECO:0007669"/>
    <property type="project" value="UniProtKB-SubCell"/>
</dbReference>
<evidence type="ECO:0000256" key="1">
    <source>
        <dbReference type="ARBA" id="ARBA00004127"/>
    </source>
</evidence>
<reference evidence="5 6" key="1">
    <citation type="submission" date="2024-11" db="EMBL/GenBank/DDBJ databases">
        <title>Chromosome-level genome assembly of Eucalyptus globulus Labill. provides insights into its genome evolution.</title>
        <authorList>
            <person name="Li X."/>
        </authorList>
    </citation>
    <scope>NUCLEOTIDE SEQUENCE [LARGE SCALE GENOMIC DNA]</scope>
    <source>
        <strain evidence="5">CL2024</strain>
        <tissue evidence="5">Fresh tender leaves</tissue>
    </source>
</reference>
<dbReference type="PRINTS" id="PR00119">
    <property type="entry name" value="CATATPASE"/>
</dbReference>
<evidence type="ECO:0000313" key="5">
    <source>
        <dbReference type="EMBL" id="KAL3730184.1"/>
    </source>
</evidence>